<feature type="compositionally biased region" description="Low complexity" evidence="9">
    <location>
        <begin position="14"/>
        <end position="27"/>
    </location>
</feature>
<dbReference type="GO" id="GO:0006633">
    <property type="term" value="P:fatty acid biosynthetic process"/>
    <property type="evidence" value="ECO:0007669"/>
    <property type="project" value="UniProtKB-UniPathway"/>
</dbReference>
<evidence type="ECO:0000259" key="10">
    <source>
        <dbReference type="PROSITE" id="PS50968"/>
    </source>
</evidence>
<dbReference type="InterPro" id="IPR011053">
    <property type="entry name" value="Single_hybrid_motif"/>
</dbReference>
<dbReference type="PANTHER" id="PTHR45266">
    <property type="entry name" value="OXALOACETATE DECARBOXYLASE ALPHA CHAIN"/>
    <property type="match status" value="1"/>
</dbReference>
<dbReference type="GO" id="GO:0009317">
    <property type="term" value="C:acetyl-CoA carboxylase complex"/>
    <property type="evidence" value="ECO:0007669"/>
    <property type="project" value="InterPro"/>
</dbReference>
<dbReference type="InterPro" id="IPR000089">
    <property type="entry name" value="Biotin_lipoyl"/>
</dbReference>
<dbReference type="EMBL" id="CP000667">
    <property type="protein sequence ID" value="ABP54950.1"/>
    <property type="molecule type" value="Genomic_DNA"/>
</dbReference>
<dbReference type="Proteomes" id="UP000000235">
    <property type="component" value="Chromosome"/>
</dbReference>
<keyword evidence="6 8" id="KW-0275">Fatty acid biosynthesis</keyword>
<dbReference type="PRINTS" id="PR01071">
    <property type="entry name" value="ACOABIOTINCC"/>
</dbReference>
<dbReference type="PROSITE" id="PS00188">
    <property type="entry name" value="BIOTIN"/>
    <property type="match status" value="1"/>
</dbReference>
<feature type="domain" description="Lipoyl-binding" evidence="10">
    <location>
        <begin position="105"/>
        <end position="190"/>
    </location>
</feature>
<dbReference type="HOGENOM" id="CLU_016733_3_1_11"/>
<evidence type="ECO:0000256" key="7">
    <source>
        <dbReference type="ARBA" id="ARBA00023267"/>
    </source>
</evidence>
<evidence type="ECO:0000256" key="2">
    <source>
        <dbReference type="ARBA" id="ARBA00017562"/>
    </source>
</evidence>
<evidence type="ECO:0000256" key="3">
    <source>
        <dbReference type="ARBA" id="ARBA00022516"/>
    </source>
</evidence>
<evidence type="ECO:0000313" key="11">
    <source>
        <dbReference type="EMBL" id="ABP54950.1"/>
    </source>
</evidence>
<dbReference type="STRING" id="369723.Strop_2504"/>
<keyword evidence="4 8" id="KW-0276">Fatty acid metabolism</keyword>
<dbReference type="InterPro" id="IPR001882">
    <property type="entry name" value="Biotin_BS"/>
</dbReference>
<dbReference type="Pfam" id="PF00364">
    <property type="entry name" value="Biotin_lipoyl"/>
    <property type="match status" value="1"/>
</dbReference>
<dbReference type="NCBIfam" id="TIGR00531">
    <property type="entry name" value="BCCP"/>
    <property type="match status" value="1"/>
</dbReference>
<dbReference type="KEGG" id="stp:Strop_2504"/>
<evidence type="ECO:0000256" key="6">
    <source>
        <dbReference type="ARBA" id="ARBA00023160"/>
    </source>
</evidence>
<evidence type="ECO:0000256" key="1">
    <source>
        <dbReference type="ARBA" id="ARBA00005194"/>
    </source>
</evidence>
<comment type="function">
    <text evidence="8">This protein is a component of the acetyl coenzyme A carboxylase complex; first, biotin carboxylase catalyzes the carboxylation of the carrier protein and then the transcarboxylase transfers the carboxyl group to form malonyl-CoA.</text>
</comment>
<organism evidence="11 12">
    <name type="scientific">Salinispora tropica (strain ATCC BAA-916 / DSM 44818 / JCM 13857 / NBRC 105044 / CNB-440)</name>
    <dbReference type="NCBI Taxonomy" id="369723"/>
    <lineage>
        <taxon>Bacteria</taxon>
        <taxon>Bacillati</taxon>
        <taxon>Actinomycetota</taxon>
        <taxon>Actinomycetes</taxon>
        <taxon>Micromonosporales</taxon>
        <taxon>Micromonosporaceae</taxon>
        <taxon>Salinispora</taxon>
    </lineage>
</organism>
<dbReference type="CDD" id="cd06850">
    <property type="entry name" value="biotinyl_domain"/>
    <property type="match status" value="1"/>
</dbReference>
<keyword evidence="7 8" id="KW-0092">Biotin</keyword>
<dbReference type="AlphaFoldDB" id="A4X7V0"/>
<proteinExistence type="predicted"/>
<keyword evidence="5 8" id="KW-0443">Lipid metabolism</keyword>
<reference evidence="12" key="1">
    <citation type="journal article" date="2007" name="Proc. Natl. Acad. Sci. U.S.A.">
        <title>Genome sequencing reveals complex secondary metabolome in the marine actinomycete Salinispora tropica.</title>
        <authorList>
            <person name="Udwary D.W."/>
            <person name="Zeigler L."/>
            <person name="Asolkar R.N."/>
            <person name="Singan V."/>
            <person name="Lapidus A."/>
            <person name="Fenical W."/>
            <person name="Jensen P.R."/>
            <person name="Moore B.S."/>
        </authorList>
    </citation>
    <scope>NUCLEOTIDE SEQUENCE [LARGE SCALE GENOMIC DNA]</scope>
    <source>
        <strain evidence="12">ATCC BAA-916 / DSM 44818 / CNB-440</strain>
    </source>
</reference>
<dbReference type="InterPro" id="IPR001249">
    <property type="entry name" value="AcCoA_biotinCC"/>
</dbReference>
<dbReference type="SUPFAM" id="SSF51230">
    <property type="entry name" value="Single hybrid motif"/>
    <property type="match status" value="1"/>
</dbReference>
<accession>A4X7V0</accession>
<dbReference type="GO" id="GO:0003989">
    <property type="term" value="F:acetyl-CoA carboxylase activity"/>
    <property type="evidence" value="ECO:0007669"/>
    <property type="project" value="InterPro"/>
</dbReference>
<evidence type="ECO:0000256" key="4">
    <source>
        <dbReference type="ARBA" id="ARBA00022832"/>
    </source>
</evidence>
<dbReference type="PATRIC" id="fig|369723.5.peg.2580"/>
<comment type="pathway">
    <text evidence="1 8">Lipid metabolism; fatty acid biosynthesis.</text>
</comment>
<evidence type="ECO:0000256" key="8">
    <source>
        <dbReference type="RuleBase" id="RU364072"/>
    </source>
</evidence>
<feature type="region of interest" description="Disordered" evidence="9">
    <location>
        <begin position="1"/>
        <end position="41"/>
    </location>
</feature>
<dbReference type="Gene3D" id="2.40.50.100">
    <property type="match status" value="1"/>
</dbReference>
<evidence type="ECO:0000313" key="12">
    <source>
        <dbReference type="Proteomes" id="UP000000235"/>
    </source>
</evidence>
<dbReference type="eggNOG" id="COG0511">
    <property type="taxonomic scope" value="Bacteria"/>
</dbReference>
<protein>
    <recommendedName>
        <fullName evidence="2 8">Biotin carboxyl carrier protein of acetyl-CoA carboxylase</fullName>
    </recommendedName>
</protein>
<evidence type="ECO:0000256" key="5">
    <source>
        <dbReference type="ARBA" id="ARBA00023098"/>
    </source>
</evidence>
<evidence type="ECO:0000256" key="9">
    <source>
        <dbReference type="SAM" id="MobiDB-lite"/>
    </source>
</evidence>
<sequence length="192" mass="19808">MSAELAPTGVPDLQGDAAADAASQSDGTFDDTPTEVSGASADAALAELRRQAQELLADLAGPVRRIRLGSGEAILEVEWHSAGDAEHVPPSPAASIRAPQPVVPPQPVAVPAARHAVRSPIVGTFYRAPEPGAAPFVAVGDRVHPGQVVGIVEAMKLMNEVTADRVGRIAEVLADDGQPVEYDQPLLAVDPV</sequence>
<dbReference type="UniPathway" id="UPA00094"/>
<dbReference type="PANTHER" id="PTHR45266:SF3">
    <property type="entry name" value="OXALOACETATE DECARBOXYLASE ALPHA CHAIN"/>
    <property type="match status" value="1"/>
</dbReference>
<dbReference type="InterPro" id="IPR050709">
    <property type="entry name" value="Biotin_Carboxyl_Carrier/Decarb"/>
</dbReference>
<keyword evidence="3 8" id="KW-0444">Lipid biosynthesis</keyword>
<dbReference type="RefSeq" id="WP_012013731.1">
    <property type="nucleotide sequence ID" value="NC_009380.1"/>
</dbReference>
<gene>
    <name evidence="11" type="ordered locus">Strop_2504</name>
</gene>
<dbReference type="PROSITE" id="PS50968">
    <property type="entry name" value="BIOTINYL_LIPOYL"/>
    <property type="match status" value="1"/>
</dbReference>
<keyword evidence="12" id="KW-1185">Reference proteome</keyword>
<name>A4X7V0_SALTO</name>